<sequence length="184" mass="18535">MRGIPSLGGVIGYLVDLVDPPNVVVEGHLSVAAAAAEAPEVLLHEGEPAEKLLLLHAPRPPRPVADAAVEVPLHGLGARLRLPGAAHVRHEGRRLRPGGRSGCGGISGGRGSCRAASCRGSRFLARLGLPRLLGLALGFGVGVRGGGVVRLRDLGLLRPGSLHGGRCGGGALLHGAAMLCSGSA</sequence>
<dbReference type="AlphaFoldDB" id="A0A0A8XSP6"/>
<organism evidence="1">
    <name type="scientific">Arundo donax</name>
    <name type="common">Giant reed</name>
    <name type="synonym">Donax arundinaceus</name>
    <dbReference type="NCBI Taxonomy" id="35708"/>
    <lineage>
        <taxon>Eukaryota</taxon>
        <taxon>Viridiplantae</taxon>
        <taxon>Streptophyta</taxon>
        <taxon>Embryophyta</taxon>
        <taxon>Tracheophyta</taxon>
        <taxon>Spermatophyta</taxon>
        <taxon>Magnoliopsida</taxon>
        <taxon>Liliopsida</taxon>
        <taxon>Poales</taxon>
        <taxon>Poaceae</taxon>
        <taxon>PACMAD clade</taxon>
        <taxon>Arundinoideae</taxon>
        <taxon>Arundineae</taxon>
        <taxon>Arundo</taxon>
    </lineage>
</organism>
<reference evidence="1" key="1">
    <citation type="submission" date="2014-09" db="EMBL/GenBank/DDBJ databases">
        <authorList>
            <person name="Magalhaes I.L.F."/>
            <person name="Oliveira U."/>
            <person name="Santos F.R."/>
            <person name="Vidigal T.H.D.A."/>
            <person name="Brescovit A.D."/>
            <person name="Santos A.J."/>
        </authorList>
    </citation>
    <scope>NUCLEOTIDE SEQUENCE</scope>
    <source>
        <tissue evidence="1">Shoot tissue taken approximately 20 cm above the soil surface</tissue>
    </source>
</reference>
<accession>A0A0A8XSP6</accession>
<evidence type="ECO:0000313" key="1">
    <source>
        <dbReference type="EMBL" id="JAD14742.1"/>
    </source>
</evidence>
<proteinExistence type="predicted"/>
<name>A0A0A8XSP6_ARUDO</name>
<dbReference type="EMBL" id="GBRH01283153">
    <property type="protein sequence ID" value="JAD14742.1"/>
    <property type="molecule type" value="Transcribed_RNA"/>
</dbReference>
<reference evidence="1" key="2">
    <citation type="journal article" date="2015" name="Data Brief">
        <title>Shoot transcriptome of the giant reed, Arundo donax.</title>
        <authorList>
            <person name="Barrero R.A."/>
            <person name="Guerrero F.D."/>
            <person name="Moolhuijzen P."/>
            <person name="Goolsby J.A."/>
            <person name="Tidwell J."/>
            <person name="Bellgard S.E."/>
            <person name="Bellgard M.I."/>
        </authorList>
    </citation>
    <scope>NUCLEOTIDE SEQUENCE</scope>
    <source>
        <tissue evidence="1">Shoot tissue taken approximately 20 cm above the soil surface</tissue>
    </source>
</reference>
<protein>
    <submittedName>
        <fullName evidence="1">Uncharacterized protein</fullName>
    </submittedName>
</protein>